<keyword evidence="2" id="KW-1185">Reference proteome</keyword>
<organism evidence="1 2">
    <name type="scientific">Pseudomonas gingeri NCPPB 3146 = LMG 5327</name>
    <dbReference type="NCBI Taxonomy" id="707248"/>
    <lineage>
        <taxon>Bacteria</taxon>
        <taxon>Pseudomonadati</taxon>
        <taxon>Pseudomonadota</taxon>
        <taxon>Gammaproteobacteria</taxon>
        <taxon>Pseudomonadales</taxon>
        <taxon>Pseudomonadaceae</taxon>
        <taxon>Pseudomonas</taxon>
    </lineage>
</organism>
<name>A0ABX4XTQ9_9PSED</name>
<reference evidence="1 2" key="1">
    <citation type="submission" date="2018-01" db="EMBL/GenBank/DDBJ databases">
        <title>Draft Genome Sequence of Pseudomonas gingeri NCPPB 3146 (LMG 5327), a White Line Reaction Producer.</title>
        <authorList>
            <person name="Rokni-Zadeh H."/>
            <person name="Bahrami T."/>
            <person name="Zarvandi S."/>
            <person name="Changi-Ashtiani M."/>
            <person name="De Mot R."/>
        </authorList>
    </citation>
    <scope>NUCLEOTIDE SEQUENCE [LARGE SCALE GENOMIC DNA]</scope>
    <source>
        <strain evidence="2">NCPPB 3146 \ LMG 5327</strain>
    </source>
</reference>
<proteinExistence type="predicted"/>
<dbReference type="EMBL" id="POWE01000179">
    <property type="protein sequence ID" value="PNQ88352.1"/>
    <property type="molecule type" value="Genomic_DNA"/>
</dbReference>
<accession>A0ABX4XTQ9</accession>
<protein>
    <submittedName>
        <fullName evidence="1">Uncharacterized protein</fullName>
    </submittedName>
</protein>
<dbReference type="Proteomes" id="UP000236232">
    <property type="component" value="Unassembled WGS sequence"/>
</dbReference>
<evidence type="ECO:0000313" key="1">
    <source>
        <dbReference type="EMBL" id="PNQ88352.1"/>
    </source>
</evidence>
<gene>
    <name evidence="1" type="ORF">CCU68_32160</name>
</gene>
<comment type="caution">
    <text evidence="1">The sequence shown here is derived from an EMBL/GenBank/DDBJ whole genome shotgun (WGS) entry which is preliminary data.</text>
</comment>
<evidence type="ECO:0000313" key="2">
    <source>
        <dbReference type="Proteomes" id="UP000236232"/>
    </source>
</evidence>
<sequence>MVGASRYSDSCRGRLAGDGVGKIDARLAGLIAGKPAPAGTGVFKDCESQKRKNPLSRVFGGLQNL</sequence>